<organism evidence="3">
    <name type="scientific">Colletotrichum graminicola (strain M1.001 / M2 / FGSC 10212)</name>
    <name type="common">Maize anthracnose fungus</name>
    <name type="synonym">Glomerella graminicola</name>
    <dbReference type="NCBI Taxonomy" id="645133"/>
    <lineage>
        <taxon>Eukaryota</taxon>
        <taxon>Fungi</taxon>
        <taxon>Dikarya</taxon>
        <taxon>Ascomycota</taxon>
        <taxon>Pezizomycotina</taxon>
        <taxon>Sordariomycetes</taxon>
        <taxon>Hypocreomycetidae</taxon>
        <taxon>Glomerellales</taxon>
        <taxon>Glomerellaceae</taxon>
        <taxon>Colletotrichum</taxon>
        <taxon>Colletotrichum graminicola species complex</taxon>
    </lineage>
</organism>
<dbReference type="Pfam" id="PF04199">
    <property type="entry name" value="Cyclase"/>
    <property type="match status" value="1"/>
</dbReference>
<dbReference type="Gene3D" id="3.50.30.50">
    <property type="entry name" value="Putative cyclase"/>
    <property type="match status" value="1"/>
</dbReference>
<evidence type="ECO:0000256" key="1">
    <source>
        <dbReference type="ARBA" id="ARBA00007865"/>
    </source>
</evidence>
<dbReference type="AlphaFoldDB" id="E3R0Q7"/>
<dbReference type="VEuPathDB" id="FungiDB:GLRG_11843"/>
<dbReference type="EMBL" id="GG697472">
    <property type="protein sequence ID" value="EFQ36695.1"/>
    <property type="molecule type" value="Genomic_DNA"/>
</dbReference>
<evidence type="ECO:0000313" key="3">
    <source>
        <dbReference type="Proteomes" id="UP000008782"/>
    </source>
</evidence>
<dbReference type="InterPro" id="IPR037175">
    <property type="entry name" value="KFase_sf"/>
</dbReference>
<dbReference type="Proteomes" id="UP000008782">
    <property type="component" value="Unassembled WGS sequence"/>
</dbReference>
<dbReference type="OrthoDB" id="5396at2759"/>
<dbReference type="GeneID" id="24417206"/>
<gene>
    <name evidence="2" type="ORF">GLRG_11843</name>
</gene>
<keyword evidence="3" id="KW-1185">Reference proteome</keyword>
<sequence>MDVAQIPDFDDLPPVPGMPKGCAWGVFDRAGEERDLLGTLNFLTPSVKAAAFAEARDGVSISLNWPLNAQQFPTGRAAPQHRVNTLQEAGLIKSGLGWDDEVSFNTQISSQWDSLAHWPHQGSGKGYNGVRITHAGLTVGATSNNHMPTLDHWHRVGGLVARGVLIDYKRWFETNSKGSETIFDPLDLHRITVIDIESIAAAQKVDFRPGDVLIIRTGMTEVLEGQLRSEDIAKLKLIQCPGMHGSLESVRWLWNRRIAAVASDSWGFEALPAVKEEIGSSDGLGEDSVLHPWLLSMFGMPIGELWDLKELSVHCLKTGRYSFLLSSVPLNLPGLVASPPNAIAMF</sequence>
<dbReference type="GO" id="GO:0004061">
    <property type="term" value="F:arylformamidase activity"/>
    <property type="evidence" value="ECO:0007669"/>
    <property type="project" value="InterPro"/>
</dbReference>
<accession>E3R0Q7</accession>
<dbReference type="InterPro" id="IPR007325">
    <property type="entry name" value="KFase/CYL"/>
</dbReference>
<dbReference type="SUPFAM" id="SSF102198">
    <property type="entry name" value="Putative cyclase"/>
    <property type="match status" value="1"/>
</dbReference>
<evidence type="ECO:0008006" key="4">
    <source>
        <dbReference type="Google" id="ProtNLM"/>
    </source>
</evidence>
<dbReference type="PANTHER" id="PTHR34861:SF10">
    <property type="entry name" value="CYCLASE"/>
    <property type="match status" value="1"/>
</dbReference>
<proteinExistence type="inferred from homology"/>
<dbReference type="HOGENOM" id="CLU_030671_1_0_1"/>
<evidence type="ECO:0000313" key="2">
    <source>
        <dbReference type="EMBL" id="EFQ36695.1"/>
    </source>
</evidence>
<name>E3R0Q7_COLGM</name>
<dbReference type="PANTHER" id="PTHR34861">
    <property type="match status" value="1"/>
</dbReference>
<dbReference type="eggNOG" id="ENOG502SHBW">
    <property type="taxonomic scope" value="Eukaryota"/>
</dbReference>
<comment type="similarity">
    <text evidence="1">Belongs to the Cyclase 1 superfamily.</text>
</comment>
<protein>
    <recommendedName>
        <fullName evidence="4">Cyclase</fullName>
    </recommendedName>
</protein>
<dbReference type="RefSeq" id="XP_008100715.1">
    <property type="nucleotide sequence ID" value="XM_008102524.1"/>
</dbReference>
<dbReference type="GO" id="GO:0019441">
    <property type="term" value="P:L-tryptophan catabolic process to kynurenine"/>
    <property type="evidence" value="ECO:0007669"/>
    <property type="project" value="InterPro"/>
</dbReference>
<reference evidence="3" key="1">
    <citation type="journal article" date="2012" name="Nat. Genet.">
        <title>Lifestyle transitions in plant pathogenic Colletotrichum fungi deciphered by genome and transcriptome analyses.</title>
        <authorList>
            <person name="O'Connell R.J."/>
            <person name="Thon M.R."/>
            <person name="Hacquard S."/>
            <person name="Amyotte S.G."/>
            <person name="Kleemann J."/>
            <person name="Torres M.F."/>
            <person name="Damm U."/>
            <person name="Buiate E.A."/>
            <person name="Epstein L."/>
            <person name="Alkan N."/>
            <person name="Altmueller J."/>
            <person name="Alvarado-Balderrama L."/>
            <person name="Bauser C.A."/>
            <person name="Becker C."/>
            <person name="Birren B.W."/>
            <person name="Chen Z."/>
            <person name="Choi J."/>
            <person name="Crouch J.A."/>
            <person name="Duvick J.P."/>
            <person name="Farman M.A."/>
            <person name="Gan P."/>
            <person name="Heiman D."/>
            <person name="Henrissat B."/>
            <person name="Howard R.J."/>
            <person name="Kabbage M."/>
            <person name="Koch C."/>
            <person name="Kracher B."/>
            <person name="Kubo Y."/>
            <person name="Law A.D."/>
            <person name="Lebrun M.-H."/>
            <person name="Lee Y.-H."/>
            <person name="Miyara I."/>
            <person name="Moore N."/>
            <person name="Neumann U."/>
            <person name="Nordstroem K."/>
            <person name="Panaccione D.G."/>
            <person name="Panstruga R."/>
            <person name="Place M."/>
            <person name="Proctor R.H."/>
            <person name="Prusky D."/>
            <person name="Rech G."/>
            <person name="Reinhardt R."/>
            <person name="Rollins J.A."/>
            <person name="Rounsley S."/>
            <person name="Schardl C.L."/>
            <person name="Schwartz D.C."/>
            <person name="Shenoy N."/>
            <person name="Shirasu K."/>
            <person name="Sikhakolli U.R."/>
            <person name="Stueber K."/>
            <person name="Sukno S.A."/>
            <person name="Sweigard J.A."/>
            <person name="Takano Y."/>
            <person name="Takahara H."/>
            <person name="Trail F."/>
            <person name="van der Does H.C."/>
            <person name="Voll L.M."/>
            <person name="Will I."/>
            <person name="Young S."/>
            <person name="Zeng Q."/>
            <person name="Zhang J."/>
            <person name="Zhou S."/>
            <person name="Dickman M.B."/>
            <person name="Schulze-Lefert P."/>
            <person name="Ver Loren van Themaat E."/>
            <person name="Ma L.-J."/>
            <person name="Vaillancourt L.J."/>
        </authorList>
    </citation>
    <scope>NUCLEOTIDE SEQUENCE [LARGE SCALE GENOMIC DNA]</scope>
    <source>
        <strain evidence="3">M1.001 / M2 / FGSC 10212</strain>
    </source>
</reference>